<sequence length="157" mass="17249">MTFPEDNFMELLRLAALDAEDLTVISAHLQDAILRPEDLTYLAGEHRFLMVARRFDWTPNAPPRRRLAGVHFERVLTVKTRGLTPGDATPMSLLALTFTPTNAPSGHVDLVFSGGAAVRLEVECIEVRMKDLGPVWEAATRPGHDIDTRDTASGTAA</sequence>
<dbReference type="InterPro" id="IPR021335">
    <property type="entry name" value="DUF2948"/>
</dbReference>
<dbReference type="Proteomes" id="UP001157440">
    <property type="component" value="Unassembled WGS sequence"/>
</dbReference>
<keyword evidence="2" id="KW-1185">Reference proteome</keyword>
<gene>
    <name evidence="1" type="ORF">GCM10007890_52070</name>
</gene>
<reference evidence="2" key="1">
    <citation type="journal article" date="2019" name="Int. J. Syst. Evol. Microbiol.">
        <title>The Global Catalogue of Microorganisms (GCM) 10K type strain sequencing project: providing services to taxonomists for standard genome sequencing and annotation.</title>
        <authorList>
            <consortium name="The Broad Institute Genomics Platform"/>
            <consortium name="The Broad Institute Genome Sequencing Center for Infectious Disease"/>
            <person name="Wu L."/>
            <person name="Ma J."/>
        </authorList>
    </citation>
    <scope>NUCLEOTIDE SEQUENCE [LARGE SCALE GENOMIC DNA]</scope>
    <source>
        <strain evidence="2">NBRC 103632</strain>
    </source>
</reference>
<proteinExistence type="predicted"/>
<protein>
    <recommendedName>
        <fullName evidence="3">DUF2948 domain-containing protein</fullName>
    </recommendedName>
</protein>
<evidence type="ECO:0000313" key="2">
    <source>
        <dbReference type="Proteomes" id="UP001157440"/>
    </source>
</evidence>
<evidence type="ECO:0000313" key="1">
    <source>
        <dbReference type="EMBL" id="GLS73192.1"/>
    </source>
</evidence>
<accession>A0AA37TJH4</accession>
<comment type="caution">
    <text evidence="1">The sequence shown here is derived from an EMBL/GenBank/DDBJ whole genome shotgun (WGS) entry which is preliminary data.</text>
</comment>
<dbReference type="EMBL" id="BSPL01000024">
    <property type="protein sequence ID" value="GLS73192.1"/>
    <property type="molecule type" value="Genomic_DNA"/>
</dbReference>
<evidence type="ECO:0008006" key="3">
    <source>
        <dbReference type="Google" id="ProtNLM"/>
    </source>
</evidence>
<dbReference type="AlphaFoldDB" id="A0AA37TJH4"/>
<dbReference type="Pfam" id="PF11164">
    <property type="entry name" value="DUF2948"/>
    <property type="match status" value="1"/>
</dbReference>
<name>A0AA37TJH4_9HYPH</name>
<organism evidence="1 2">
    <name type="scientific">Methylobacterium tardum</name>
    <dbReference type="NCBI Taxonomy" id="374432"/>
    <lineage>
        <taxon>Bacteria</taxon>
        <taxon>Pseudomonadati</taxon>
        <taxon>Pseudomonadota</taxon>
        <taxon>Alphaproteobacteria</taxon>
        <taxon>Hyphomicrobiales</taxon>
        <taxon>Methylobacteriaceae</taxon>
        <taxon>Methylobacterium</taxon>
    </lineage>
</organism>